<dbReference type="PANTHER" id="PTHR11138">
    <property type="entry name" value="METHIONYL-TRNA FORMYLTRANSFERASE"/>
    <property type="match status" value="1"/>
</dbReference>
<feature type="domain" description="Formyl transferase N-terminal" evidence="1">
    <location>
        <begin position="122"/>
        <end position="220"/>
    </location>
</feature>
<dbReference type="InterPro" id="IPR036477">
    <property type="entry name" value="Formyl_transf_N_sf"/>
</dbReference>
<dbReference type="Pfam" id="PF00551">
    <property type="entry name" value="Formyl_trans_N"/>
    <property type="match status" value="1"/>
</dbReference>
<name>A0A9W7YF70_9FUNG</name>
<sequence length="410" mass="45261">MARGAVASIYTAPKADSTNEQGRNQGLNVLFIGSDEFAGGILAGLLKHVRGQGSVINNLEVACARPKIRVGMASSGSVGRVPVETAALISKLRVHYTPTGQLYDWVVPRPKADPEAVFDIGVACTSSSILPKRAVDAFPLGVLQIHPSLLPRHRGPTAIQAAILGEDQETGVTVAEYSAEKRDSGRILAQVPYKLDETSTYREVQTALAHLGGKLIVKVLQHLDHVRSQAIPQDEDKASYTEAYEGDSHLKIVWETMTAAELSRMCRAFHGIQALHTIWRVENRMEKLQLLDLHLPARMVPPLNPMLGTRPPGSMFYAKKVPYLEVPCIDDNRIHVSRLLVEGKTEKLALEFVNGYLRETGMQRMLTKPVSQQKPTPDFVYPPGHRLFERSLALSAKRERRKRGPPAAKR</sequence>
<evidence type="ECO:0000313" key="2">
    <source>
        <dbReference type="EMBL" id="KAJ1731822.1"/>
    </source>
</evidence>
<proteinExistence type="predicted"/>
<dbReference type="Gene3D" id="3.40.50.12230">
    <property type="match status" value="1"/>
</dbReference>
<dbReference type="SUPFAM" id="SSF53328">
    <property type="entry name" value="Formyltransferase"/>
    <property type="match status" value="1"/>
</dbReference>
<keyword evidence="3" id="KW-1185">Reference proteome</keyword>
<dbReference type="OrthoDB" id="10268103at2759"/>
<dbReference type="EC" id="2.1.2.9" evidence="2"/>
<dbReference type="GO" id="GO:0004479">
    <property type="term" value="F:methionyl-tRNA formyltransferase activity"/>
    <property type="evidence" value="ECO:0007669"/>
    <property type="project" value="UniProtKB-EC"/>
</dbReference>
<evidence type="ECO:0000313" key="3">
    <source>
        <dbReference type="Proteomes" id="UP001143981"/>
    </source>
</evidence>
<dbReference type="AlphaFoldDB" id="A0A9W7YF70"/>
<dbReference type="EMBL" id="JANBOI010000287">
    <property type="protein sequence ID" value="KAJ1731822.1"/>
    <property type="molecule type" value="Genomic_DNA"/>
</dbReference>
<reference evidence="2" key="1">
    <citation type="submission" date="2022-07" db="EMBL/GenBank/DDBJ databases">
        <title>Phylogenomic reconstructions and comparative analyses of Kickxellomycotina fungi.</title>
        <authorList>
            <person name="Reynolds N.K."/>
            <person name="Stajich J.E."/>
            <person name="Barry K."/>
            <person name="Grigoriev I.V."/>
            <person name="Crous P."/>
            <person name="Smith M.E."/>
        </authorList>
    </citation>
    <scope>NUCLEOTIDE SEQUENCE</scope>
    <source>
        <strain evidence="2">BCRC 34381</strain>
    </source>
</reference>
<accession>A0A9W7YF70</accession>
<evidence type="ECO:0000259" key="1">
    <source>
        <dbReference type="Pfam" id="PF00551"/>
    </source>
</evidence>
<dbReference type="Proteomes" id="UP001143981">
    <property type="component" value="Unassembled WGS sequence"/>
</dbReference>
<organism evidence="2 3">
    <name type="scientific">Coemansia biformis</name>
    <dbReference type="NCBI Taxonomy" id="1286918"/>
    <lineage>
        <taxon>Eukaryota</taxon>
        <taxon>Fungi</taxon>
        <taxon>Fungi incertae sedis</taxon>
        <taxon>Zoopagomycota</taxon>
        <taxon>Kickxellomycotina</taxon>
        <taxon>Kickxellomycetes</taxon>
        <taxon>Kickxellales</taxon>
        <taxon>Kickxellaceae</taxon>
        <taxon>Coemansia</taxon>
    </lineage>
</organism>
<comment type="caution">
    <text evidence="2">The sequence shown here is derived from an EMBL/GenBank/DDBJ whole genome shotgun (WGS) entry which is preliminary data.</text>
</comment>
<protein>
    <submittedName>
        <fullName evidence="2">Methionyl-tRNA formyltransferase</fullName>
        <ecNumber evidence="2">2.1.2.9</ecNumber>
    </submittedName>
</protein>
<dbReference type="PANTHER" id="PTHR11138:SF5">
    <property type="entry name" value="METHIONYL-TRNA FORMYLTRANSFERASE, MITOCHONDRIAL"/>
    <property type="match status" value="1"/>
</dbReference>
<dbReference type="GO" id="GO:0005739">
    <property type="term" value="C:mitochondrion"/>
    <property type="evidence" value="ECO:0007669"/>
    <property type="project" value="TreeGrafter"/>
</dbReference>
<dbReference type="InterPro" id="IPR002376">
    <property type="entry name" value="Formyl_transf_N"/>
</dbReference>
<keyword evidence="2" id="KW-0808">Transferase</keyword>
<gene>
    <name evidence="2" type="primary">FMT1_1</name>
    <name evidence="2" type="ORF">LPJ61_002343</name>
</gene>